<dbReference type="STRING" id="1036181.SAMN05421756_101843"/>
<dbReference type="InterPro" id="IPR000253">
    <property type="entry name" value="FHA_dom"/>
</dbReference>
<dbReference type="OrthoDB" id="151099at2"/>
<dbReference type="Gene3D" id="2.60.200.20">
    <property type="match status" value="1"/>
</dbReference>
<dbReference type="InterPro" id="IPR042287">
    <property type="entry name" value="FhaA_N_sf"/>
</dbReference>
<evidence type="ECO:0000313" key="5">
    <source>
        <dbReference type="Proteomes" id="UP000198504"/>
    </source>
</evidence>
<accession>A0A1H9B4U8</accession>
<dbReference type="Gene3D" id="3.30.2320.60">
    <property type="entry name" value="FhaA, phosphopeptide-binding domain (DUF3662)"/>
    <property type="match status" value="1"/>
</dbReference>
<evidence type="ECO:0000313" key="4">
    <source>
        <dbReference type="EMBL" id="SEP83964.1"/>
    </source>
</evidence>
<feature type="region of interest" description="Disordered" evidence="2">
    <location>
        <begin position="125"/>
        <end position="161"/>
    </location>
</feature>
<name>A0A1H9B4U8_9ACTN</name>
<proteinExistence type="predicted"/>
<dbReference type="InterPro" id="IPR050923">
    <property type="entry name" value="Cell_Proc_Reg/RNA_Proc"/>
</dbReference>
<gene>
    <name evidence="4" type="ORF">SAMN05421756_101843</name>
</gene>
<dbReference type="Proteomes" id="UP000198504">
    <property type="component" value="Unassembled WGS sequence"/>
</dbReference>
<evidence type="ECO:0000256" key="2">
    <source>
        <dbReference type="SAM" id="MobiDB-lite"/>
    </source>
</evidence>
<dbReference type="Pfam" id="PF00498">
    <property type="entry name" value="FHA"/>
    <property type="match status" value="1"/>
</dbReference>
<dbReference type="PROSITE" id="PS50006">
    <property type="entry name" value="FHA_DOMAIN"/>
    <property type="match status" value="1"/>
</dbReference>
<organism evidence="4 5">
    <name type="scientific">Microlunatus flavus</name>
    <dbReference type="NCBI Taxonomy" id="1036181"/>
    <lineage>
        <taxon>Bacteria</taxon>
        <taxon>Bacillati</taxon>
        <taxon>Actinomycetota</taxon>
        <taxon>Actinomycetes</taxon>
        <taxon>Propionibacteriales</taxon>
        <taxon>Propionibacteriaceae</taxon>
        <taxon>Microlunatus</taxon>
    </lineage>
</organism>
<dbReference type="CDD" id="cd00060">
    <property type="entry name" value="FHA"/>
    <property type="match status" value="1"/>
</dbReference>
<dbReference type="EMBL" id="FOFA01000001">
    <property type="protein sequence ID" value="SEP83964.1"/>
    <property type="molecule type" value="Genomic_DNA"/>
</dbReference>
<evidence type="ECO:0000256" key="1">
    <source>
        <dbReference type="ARBA" id="ARBA00022553"/>
    </source>
</evidence>
<dbReference type="InterPro" id="IPR022128">
    <property type="entry name" value="FhaA_N"/>
</dbReference>
<keyword evidence="1" id="KW-0597">Phosphoprotein</keyword>
<feature type="domain" description="FHA" evidence="3">
    <location>
        <begin position="182"/>
        <end position="234"/>
    </location>
</feature>
<dbReference type="InterPro" id="IPR008984">
    <property type="entry name" value="SMAD_FHA_dom_sf"/>
</dbReference>
<dbReference type="RefSeq" id="WP_091177783.1">
    <property type="nucleotide sequence ID" value="NZ_FOFA01000001.1"/>
</dbReference>
<dbReference type="SMART" id="SM00240">
    <property type="entry name" value="FHA"/>
    <property type="match status" value="1"/>
</dbReference>
<dbReference type="AlphaFoldDB" id="A0A1H9B4U8"/>
<keyword evidence="5" id="KW-1185">Reference proteome</keyword>
<dbReference type="Pfam" id="PF12401">
    <property type="entry name" value="FhaA_N"/>
    <property type="match status" value="1"/>
</dbReference>
<dbReference type="SUPFAM" id="SSF49879">
    <property type="entry name" value="SMAD/FHA domain"/>
    <property type="match status" value="1"/>
</dbReference>
<reference evidence="5" key="1">
    <citation type="submission" date="2016-10" db="EMBL/GenBank/DDBJ databases">
        <authorList>
            <person name="Varghese N."/>
            <person name="Submissions S."/>
        </authorList>
    </citation>
    <scope>NUCLEOTIDE SEQUENCE [LARGE SCALE GENOMIC DNA]</scope>
    <source>
        <strain evidence="5">CGMCC 4.6856</strain>
    </source>
</reference>
<protein>
    <submittedName>
        <fullName evidence="4">Inner membrane component of T3SS domain-containing protein</fullName>
    </submittedName>
</protein>
<evidence type="ECO:0000259" key="3">
    <source>
        <dbReference type="PROSITE" id="PS50006"/>
    </source>
</evidence>
<dbReference type="PANTHER" id="PTHR23308">
    <property type="entry name" value="NUCLEAR INHIBITOR OF PROTEIN PHOSPHATASE-1"/>
    <property type="match status" value="1"/>
</dbReference>
<sequence length="260" mass="28163">MGIFQRFEKRVEGAVNGVFARAFKGDVQPVEIAARLQRELDAEAKLMSRDKKLVPNDFTVELSPHDHDKLAPYASTLTRELADELRSHAGDRGYVFSGPIRIDLALDERLPTGRFTVSSEAVAGVDVPDAPPAGRPTRAPREQPVAPHEQPVATREPEAPSRGADLVLEVNGTRHPLQPPGLVIGRGTEADLRINDPGISRRHAEIRVGQDGPGSLDIVDLGSTNGITVDGHKVRQATLTEGSRIEIGSTRMLVHDPSAR</sequence>